<keyword evidence="2 4" id="KW-0808">Transferase</keyword>
<evidence type="ECO:0000313" key="7">
    <source>
        <dbReference type="Proteomes" id="UP000000211"/>
    </source>
</evidence>
<dbReference type="Gene3D" id="3.40.1190.20">
    <property type="match status" value="1"/>
</dbReference>
<dbReference type="InterPro" id="IPR002139">
    <property type="entry name" value="Ribo/fructo_kinase"/>
</dbReference>
<keyword evidence="3 4" id="KW-0418">Kinase</keyword>
<evidence type="ECO:0000256" key="4">
    <source>
        <dbReference type="RuleBase" id="RU003704"/>
    </source>
</evidence>
<dbReference type="KEGG" id="tos:Theos_2403"/>
<dbReference type="SUPFAM" id="SSF53613">
    <property type="entry name" value="Ribokinase-like"/>
    <property type="match status" value="1"/>
</dbReference>
<name>K7QZ52_THEOS</name>
<dbReference type="InterPro" id="IPR002173">
    <property type="entry name" value="Carboh/pur_kinase_PfkB_CS"/>
</dbReference>
<sequence length="308" mass="33329">MPEVVTAGEALVALVPLERGRLRVGKLLEVQVGGAELNLAVALARLGVGVGYVTWLGTDELSELILERLRAEGVDTRAVRRVEGFTGVYLRRILPLGQGRVFYYRQGSAASRMGPGAFDPAYLEGARFFHLSGITPALSESCRAFSLWALAEAKARGVRVSLDLNHRRHLWEGRAARAWLEEALPSLDLLLLSEEDAEGLFGEEGAVWNLPVPEIVLKRGAKGASARVGERRLEAPAFPVEAVDPVGAGDAFSAGYLAGHLWGLSPEERLRLANALGAFVAASRGDHEEAPRKEEVLAFLRGEGGWHR</sequence>
<dbReference type="Pfam" id="PF00294">
    <property type="entry name" value="PfkB"/>
    <property type="match status" value="1"/>
</dbReference>
<accession>K7QZ52</accession>
<dbReference type="AlphaFoldDB" id="K7QZ52"/>
<dbReference type="GO" id="GO:0016301">
    <property type="term" value="F:kinase activity"/>
    <property type="evidence" value="ECO:0007669"/>
    <property type="project" value="UniProtKB-KW"/>
</dbReference>
<organism evidence="6 7">
    <name type="scientific">Thermus oshimai JL-2</name>
    <dbReference type="NCBI Taxonomy" id="751945"/>
    <lineage>
        <taxon>Bacteria</taxon>
        <taxon>Thermotogati</taxon>
        <taxon>Deinococcota</taxon>
        <taxon>Deinococci</taxon>
        <taxon>Thermales</taxon>
        <taxon>Thermaceae</taxon>
        <taxon>Thermus</taxon>
    </lineage>
</organism>
<dbReference type="PANTHER" id="PTHR43320">
    <property type="entry name" value="SUGAR KINASE"/>
    <property type="match status" value="1"/>
</dbReference>
<dbReference type="OrthoDB" id="9813569at2"/>
<evidence type="ECO:0000256" key="1">
    <source>
        <dbReference type="ARBA" id="ARBA00010688"/>
    </source>
</evidence>
<protein>
    <submittedName>
        <fullName evidence="6">Sugar kinase, ribokinase</fullName>
    </submittedName>
</protein>
<gene>
    <name evidence="6" type="ORF">Theos_2403</name>
</gene>
<dbReference type="HOGENOM" id="CLU_027634_6_0_0"/>
<evidence type="ECO:0000256" key="2">
    <source>
        <dbReference type="ARBA" id="ARBA00022679"/>
    </source>
</evidence>
<proteinExistence type="inferred from homology"/>
<geneLocation type="plasmid" evidence="6 7">
    <name>pTHEOS01</name>
</geneLocation>
<evidence type="ECO:0000256" key="3">
    <source>
        <dbReference type="ARBA" id="ARBA00022777"/>
    </source>
</evidence>
<dbReference type="PANTHER" id="PTHR43320:SF2">
    <property type="entry name" value="2-DEHYDRO-3-DEOXYGLUCONOKINASE_2-DEHYDRO-3-DEOXYGALACTONOKINASE"/>
    <property type="match status" value="1"/>
</dbReference>
<dbReference type="RefSeq" id="WP_015065378.1">
    <property type="nucleotide sequence ID" value="NC_019387.1"/>
</dbReference>
<dbReference type="CDD" id="cd01166">
    <property type="entry name" value="KdgK"/>
    <property type="match status" value="1"/>
</dbReference>
<dbReference type="InterPro" id="IPR052700">
    <property type="entry name" value="Carb_kinase_PfkB-like"/>
</dbReference>
<evidence type="ECO:0000313" key="6">
    <source>
        <dbReference type="EMBL" id="AFV77383.1"/>
    </source>
</evidence>
<dbReference type="Proteomes" id="UP000000211">
    <property type="component" value="Plasmid pTHEOS01"/>
</dbReference>
<comment type="similarity">
    <text evidence="1 4">Belongs to the carbohydrate kinase PfkB family.</text>
</comment>
<keyword evidence="6" id="KW-0614">Plasmid</keyword>
<feature type="domain" description="Carbohydrate kinase PfkB" evidence="5">
    <location>
        <begin position="1"/>
        <end position="288"/>
    </location>
</feature>
<dbReference type="InterPro" id="IPR029056">
    <property type="entry name" value="Ribokinase-like"/>
</dbReference>
<dbReference type="InterPro" id="IPR011611">
    <property type="entry name" value="PfkB_dom"/>
</dbReference>
<dbReference type="PATRIC" id="fig|751945.3.peg.2342"/>
<reference evidence="6 7" key="1">
    <citation type="journal article" date="2013" name="Genome Announc.">
        <title>Whole Genome Sequencing of Thermus oshimai JL-2 and Thermus thermophilus JL-18, Incomplete Denitrifiers from the United States Great Basin.</title>
        <authorList>
            <person name="Murugapiran S.K."/>
            <person name="Huntemann M."/>
            <person name="Wei C.L."/>
            <person name="Han J."/>
            <person name="Detter J.C."/>
            <person name="Han C.S."/>
            <person name="Erkkila T.H."/>
            <person name="Teshima H."/>
            <person name="Chen A."/>
            <person name="Kyrpides N."/>
            <person name="Mavrommatis K."/>
            <person name="Markowitz V."/>
            <person name="Szeto E."/>
            <person name="Ivanova N."/>
            <person name="Pagani I."/>
            <person name="Lam J."/>
            <person name="McDonald A.I."/>
            <person name="Dodsworth J.A."/>
            <person name="Pati A."/>
            <person name="Goodwin L."/>
            <person name="Peters L."/>
            <person name="Pitluck S."/>
            <person name="Woyke T."/>
            <person name="Hedlund B.P."/>
        </authorList>
    </citation>
    <scope>NUCLEOTIDE SEQUENCE</scope>
    <source>
        <strain evidence="6 7">JL-2</strain>
        <plasmid evidence="6">pTHEOS01</plasmid>
    </source>
</reference>
<dbReference type="EMBL" id="CP003250">
    <property type="protein sequence ID" value="AFV77383.1"/>
    <property type="molecule type" value="Genomic_DNA"/>
</dbReference>
<dbReference type="PRINTS" id="PR00990">
    <property type="entry name" value="RIBOKINASE"/>
</dbReference>
<keyword evidence="7" id="KW-1185">Reference proteome</keyword>
<evidence type="ECO:0000259" key="5">
    <source>
        <dbReference type="Pfam" id="PF00294"/>
    </source>
</evidence>
<dbReference type="PROSITE" id="PS00584">
    <property type="entry name" value="PFKB_KINASES_2"/>
    <property type="match status" value="1"/>
</dbReference>